<sequence length="514" mass="55996">MSFSKVHSAQVRVLDAAVIDVEVDLSGGLHAFSIVGLPDKAVEEARDRVSSAIKNSGFKSPKTKNQKVVISLAPADIKKEGSNFDLAIALGYLLAAQDIRFNPQGKLFLGELALDGRLRPVTGILPLVRQALESGFTEVYVPEANAEEAALIGDVSIFAVPSLSAIVSHLNEKAEKKISLKKKPQTKIVPAEPDHAVDISDIKGQETAKRGLEIAAAGAHNIAMYGPPGTGKTMLARAFATLLPQLSFDEILEVTSIHSVAGILKGSLVTAPPFRSPHHTASHVSVAGGGSIPKPGEITLAHRGVLFLDEFPEFEHRVIEALRQPLEDRIISISRVKGSATYPAQFILVAAMNPCPCGNYGTRKECICTPSNLLRYRRKISGPIIDRVDMWVEVGDITYTTLSAETARGEKSERVRTRISTARELQKKRFFENNLQYKTNSEMRARDIDTLIKLTEPVQTLLNQSAAKLGLSGRAYHRVMKLARTIADLEGSETVEQSHVMEALSYRPKQLTSM</sequence>
<dbReference type="InterPro" id="IPR014721">
    <property type="entry name" value="Ribsml_uS5_D2-typ_fold_subgr"/>
</dbReference>
<dbReference type="STRING" id="1802301.A2664_01170"/>
<accession>A0A1G2M223</accession>
<evidence type="ECO:0000313" key="4">
    <source>
        <dbReference type="Proteomes" id="UP000178873"/>
    </source>
</evidence>
<dbReference type="Proteomes" id="UP000178873">
    <property type="component" value="Unassembled WGS sequence"/>
</dbReference>
<dbReference type="PANTHER" id="PTHR32039">
    <property type="entry name" value="MAGNESIUM-CHELATASE SUBUNIT CHLI"/>
    <property type="match status" value="1"/>
</dbReference>
<organism evidence="3 4">
    <name type="scientific">Candidatus Taylorbacteria bacterium RIFCSPHIGHO2_01_FULL_46_22b</name>
    <dbReference type="NCBI Taxonomy" id="1802301"/>
    <lineage>
        <taxon>Bacteria</taxon>
        <taxon>Candidatus Tayloriibacteriota</taxon>
    </lineage>
</organism>
<feature type="domain" description="AAA+ ATPase" evidence="2">
    <location>
        <begin position="218"/>
        <end position="398"/>
    </location>
</feature>
<dbReference type="SUPFAM" id="SSF54211">
    <property type="entry name" value="Ribosomal protein S5 domain 2-like"/>
    <property type="match status" value="1"/>
</dbReference>
<dbReference type="InterPro" id="IPR004482">
    <property type="entry name" value="Mg_chelat-rel"/>
</dbReference>
<dbReference type="Pfam" id="PF13335">
    <property type="entry name" value="Mg_chelatase_C"/>
    <property type="match status" value="1"/>
</dbReference>
<dbReference type="InterPro" id="IPR020568">
    <property type="entry name" value="Ribosomal_Su5_D2-typ_SF"/>
</dbReference>
<comment type="similarity">
    <text evidence="1">Belongs to the Mg-chelatase subunits D/I family. ComM subfamily.</text>
</comment>
<comment type="caution">
    <text evidence="3">The sequence shown here is derived from an EMBL/GenBank/DDBJ whole genome shotgun (WGS) entry which is preliminary data.</text>
</comment>
<protein>
    <submittedName>
        <fullName evidence="3">Magnesium chelatase</fullName>
    </submittedName>
</protein>
<dbReference type="PANTHER" id="PTHR32039:SF7">
    <property type="entry name" value="COMPETENCE PROTEIN COMM"/>
    <property type="match status" value="1"/>
</dbReference>
<dbReference type="InterPro" id="IPR000523">
    <property type="entry name" value="Mg_chelatse_chII-like_cat_dom"/>
</dbReference>
<dbReference type="Gene3D" id="3.30.230.10">
    <property type="match status" value="1"/>
</dbReference>
<dbReference type="CDD" id="cd00009">
    <property type="entry name" value="AAA"/>
    <property type="match status" value="1"/>
</dbReference>
<dbReference type="Gene3D" id="3.40.50.300">
    <property type="entry name" value="P-loop containing nucleotide triphosphate hydrolases"/>
    <property type="match status" value="1"/>
</dbReference>
<dbReference type="AlphaFoldDB" id="A0A1G2M223"/>
<dbReference type="EMBL" id="MHRF01000010">
    <property type="protein sequence ID" value="OHA17945.1"/>
    <property type="molecule type" value="Genomic_DNA"/>
</dbReference>
<dbReference type="InterPro" id="IPR003593">
    <property type="entry name" value="AAA+_ATPase"/>
</dbReference>
<dbReference type="SUPFAM" id="SSF52540">
    <property type="entry name" value="P-loop containing nucleoside triphosphate hydrolases"/>
    <property type="match status" value="1"/>
</dbReference>
<dbReference type="Pfam" id="PF13541">
    <property type="entry name" value="ChlI"/>
    <property type="match status" value="1"/>
</dbReference>
<dbReference type="Pfam" id="PF01078">
    <property type="entry name" value="Mg_chelatase"/>
    <property type="match status" value="1"/>
</dbReference>
<evidence type="ECO:0000259" key="2">
    <source>
        <dbReference type="SMART" id="SM00382"/>
    </source>
</evidence>
<proteinExistence type="inferred from homology"/>
<reference evidence="3 4" key="1">
    <citation type="journal article" date="2016" name="Nat. Commun.">
        <title>Thousands of microbial genomes shed light on interconnected biogeochemical processes in an aquifer system.</title>
        <authorList>
            <person name="Anantharaman K."/>
            <person name="Brown C.T."/>
            <person name="Hug L.A."/>
            <person name="Sharon I."/>
            <person name="Castelle C.J."/>
            <person name="Probst A.J."/>
            <person name="Thomas B.C."/>
            <person name="Singh A."/>
            <person name="Wilkins M.J."/>
            <person name="Karaoz U."/>
            <person name="Brodie E.L."/>
            <person name="Williams K.H."/>
            <person name="Hubbard S.S."/>
            <person name="Banfield J.F."/>
        </authorList>
    </citation>
    <scope>NUCLEOTIDE SEQUENCE [LARGE SCALE GENOMIC DNA]</scope>
</reference>
<dbReference type="NCBIfam" id="TIGR00368">
    <property type="entry name" value="YifB family Mg chelatase-like AAA ATPase"/>
    <property type="match status" value="1"/>
</dbReference>
<dbReference type="SMART" id="SM00382">
    <property type="entry name" value="AAA"/>
    <property type="match status" value="1"/>
</dbReference>
<gene>
    <name evidence="3" type="ORF">A2664_01170</name>
</gene>
<dbReference type="InterPro" id="IPR025158">
    <property type="entry name" value="Mg_chelat-rel_C"/>
</dbReference>
<name>A0A1G2M223_9BACT</name>
<dbReference type="InterPro" id="IPR045006">
    <property type="entry name" value="CHLI-like"/>
</dbReference>
<dbReference type="InterPro" id="IPR027417">
    <property type="entry name" value="P-loop_NTPase"/>
</dbReference>
<dbReference type="GO" id="GO:0005524">
    <property type="term" value="F:ATP binding"/>
    <property type="evidence" value="ECO:0007669"/>
    <property type="project" value="InterPro"/>
</dbReference>
<evidence type="ECO:0000313" key="3">
    <source>
        <dbReference type="EMBL" id="OHA17945.1"/>
    </source>
</evidence>
<evidence type="ECO:0000256" key="1">
    <source>
        <dbReference type="ARBA" id="ARBA00006354"/>
    </source>
</evidence>